<evidence type="ECO:0000313" key="4">
    <source>
        <dbReference type="Proteomes" id="UP000290289"/>
    </source>
</evidence>
<reference evidence="3 4" key="1">
    <citation type="submission" date="2018-10" db="EMBL/GenBank/DDBJ databases">
        <title>A high-quality apple genome assembly.</title>
        <authorList>
            <person name="Hu J."/>
        </authorList>
    </citation>
    <scope>NUCLEOTIDE SEQUENCE [LARGE SCALE GENOMIC DNA]</scope>
    <source>
        <strain evidence="4">cv. HFTH1</strain>
        <tissue evidence="3">Young leaf</tissue>
    </source>
</reference>
<evidence type="ECO:0000256" key="2">
    <source>
        <dbReference type="SAM" id="SignalP"/>
    </source>
</evidence>
<keyword evidence="2" id="KW-0732">Signal</keyword>
<feature type="chain" id="PRO_5019725795" evidence="2">
    <location>
        <begin position="16"/>
        <end position="110"/>
    </location>
</feature>
<sequence>MDCIKLLIVLALCNGLPNGSLIGNIVEDSKAFLSTITGATAADTLRQNNEAAYRVACYAFFEPPDIIIDVIISDCNVQTLLCCVLALFVVLASAYPFVPNILSMNQYHCL</sequence>
<accession>A0A498HUT0</accession>
<keyword evidence="1" id="KW-0812">Transmembrane</keyword>
<dbReference type="Proteomes" id="UP000290289">
    <property type="component" value="Chromosome 15"/>
</dbReference>
<comment type="caution">
    <text evidence="3">The sequence shown here is derived from an EMBL/GenBank/DDBJ whole genome shotgun (WGS) entry which is preliminary data.</text>
</comment>
<evidence type="ECO:0000256" key="1">
    <source>
        <dbReference type="SAM" id="Phobius"/>
    </source>
</evidence>
<feature type="signal peptide" evidence="2">
    <location>
        <begin position="1"/>
        <end position="15"/>
    </location>
</feature>
<gene>
    <name evidence="3" type="ORF">DVH24_016846</name>
</gene>
<proteinExistence type="predicted"/>
<dbReference type="AlphaFoldDB" id="A0A498HUT0"/>
<keyword evidence="1" id="KW-1133">Transmembrane helix</keyword>
<protein>
    <submittedName>
        <fullName evidence="3">Uncharacterized protein</fullName>
    </submittedName>
</protein>
<feature type="transmembrane region" description="Helical" evidence="1">
    <location>
        <begin position="77"/>
        <end position="98"/>
    </location>
</feature>
<dbReference type="EMBL" id="RDQH01000341">
    <property type="protein sequence ID" value="RXH74024.1"/>
    <property type="molecule type" value="Genomic_DNA"/>
</dbReference>
<name>A0A498HUT0_MALDO</name>
<organism evidence="3 4">
    <name type="scientific">Malus domestica</name>
    <name type="common">Apple</name>
    <name type="synonym">Pyrus malus</name>
    <dbReference type="NCBI Taxonomy" id="3750"/>
    <lineage>
        <taxon>Eukaryota</taxon>
        <taxon>Viridiplantae</taxon>
        <taxon>Streptophyta</taxon>
        <taxon>Embryophyta</taxon>
        <taxon>Tracheophyta</taxon>
        <taxon>Spermatophyta</taxon>
        <taxon>Magnoliopsida</taxon>
        <taxon>eudicotyledons</taxon>
        <taxon>Gunneridae</taxon>
        <taxon>Pentapetalae</taxon>
        <taxon>rosids</taxon>
        <taxon>fabids</taxon>
        <taxon>Rosales</taxon>
        <taxon>Rosaceae</taxon>
        <taxon>Amygdaloideae</taxon>
        <taxon>Maleae</taxon>
        <taxon>Malus</taxon>
    </lineage>
</organism>
<keyword evidence="1" id="KW-0472">Membrane</keyword>
<keyword evidence="4" id="KW-1185">Reference proteome</keyword>
<evidence type="ECO:0000313" key="3">
    <source>
        <dbReference type="EMBL" id="RXH74024.1"/>
    </source>
</evidence>